<dbReference type="SUPFAM" id="SSF52172">
    <property type="entry name" value="CheY-like"/>
    <property type="match status" value="1"/>
</dbReference>
<accession>A0A9X5E5A8</accession>
<dbReference type="Pfam" id="PF00072">
    <property type="entry name" value="Response_reg"/>
    <property type="match status" value="1"/>
</dbReference>
<reference evidence="3 4" key="1">
    <citation type="journal article" date="2015" name="Genome Announc.">
        <title>Draft Genome Sequence of the Terrestrial Cyanobacterium Scytonema millei VB511283, Isolated from Eastern India.</title>
        <authorList>
            <person name="Sen D."/>
            <person name="Chandrababunaidu M.M."/>
            <person name="Singh D."/>
            <person name="Sanghi N."/>
            <person name="Ghorai A."/>
            <person name="Mishra G.P."/>
            <person name="Madduluri M."/>
            <person name="Adhikary S.P."/>
            <person name="Tripathy S."/>
        </authorList>
    </citation>
    <scope>NUCLEOTIDE SEQUENCE [LARGE SCALE GENOMIC DNA]</scope>
    <source>
        <strain evidence="3 4">VB511283</strain>
    </source>
</reference>
<evidence type="ECO:0000256" key="1">
    <source>
        <dbReference type="PROSITE-ProRule" id="PRU00169"/>
    </source>
</evidence>
<dbReference type="RefSeq" id="WP_039716317.1">
    <property type="nucleotide sequence ID" value="NZ_JTJC03000002.1"/>
</dbReference>
<feature type="modified residue" description="4-aspartylphosphate" evidence="1">
    <location>
        <position position="53"/>
    </location>
</feature>
<dbReference type="InterPro" id="IPR001789">
    <property type="entry name" value="Sig_transdc_resp-reg_receiver"/>
</dbReference>
<dbReference type="InterPro" id="IPR011006">
    <property type="entry name" value="CheY-like_superfamily"/>
</dbReference>
<dbReference type="EMBL" id="JTJC03000002">
    <property type="protein sequence ID" value="NHC35286.1"/>
    <property type="molecule type" value="Genomic_DNA"/>
</dbReference>
<organism evidence="3 4">
    <name type="scientific">Scytonema millei VB511283</name>
    <dbReference type="NCBI Taxonomy" id="1245923"/>
    <lineage>
        <taxon>Bacteria</taxon>
        <taxon>Bacillati</taxon>
        <taxon>Cyanobacteriota</taxon>
        <taxon>Cyanophyceae</taxon>
        <taxon>Nostocales</taxon>
        <taxon>Scytonemataceae</taxon>
        <taxon>Scytonema</taxon>
    </lineage>
</organism>
<gene>
    <name evidence="3" type="ORF">QH73_0011535</name>
</gene>
<dbReference type="AlphaFoldDB" id="A0A9X5E5A8"/>
<dbReference type="PROSITE" id="PS50110">
    <property type="entry name" value="RESPONSE_REGULATORY"/>
    <property type="match status" value="1"/>
</dbReference>
<comment type="caution">
    <text evidence="3">The sequence shown here is derived from an EMBL/GenBank/DDBJ whole genome shotgun (WGS) entry which is preliminary data.</text>
</comment>
<dbReference type="SMART" id="SM00448">
    <property type="entry name" value="REC"/>
    <property type="match status" value="1"/>
</dbReference>
<evidence type="ECO:0000313" key="4">
    <source>
        <dbReference type="Proteomes" id="UP000031532"/>
    </source>
</evidence>
<protein>
    <submittedName>
        <fullName evidence="3">Response regulator</fullName>
    </submittedName>
</protein>
<evidence type="ECO:0000313" key="3">
    <source>
        <dbReference type="EMBL" id="NHC35286.1"/>
    </source>
</evidence>
<dbReference type="OrthoDB" id="532465at2"/>
<evidence type="ECO:0000259" key="2">
    <source>
        <dbReference type="PROSITE" id="PS50110"/>
    </source>
</evidence>
<feature type="domain" description="Response regulatory" evidence="2">
    <location>
        <begin position="3"/>
        <end position="126"/>
    </location>
</feature>
<proteinExistence type="predicted"/>
<dbReference type="Gene3D" id="3.40.50.2300">
    <property type="match status" value="1"/>
</dbReference>
<dbReference type="Proteomes" id="UP000031532">
    <property type="component" value="Unassembled WGS sequence"/>
</dbReference>
<name>A0A9X5E5A8_9CYAN</name>
<keyword evidence="4" id="KW-1185">Reference proteome</keyword>
<dbReference type="GO" id="GO:0000160">
    <property type="term" value="P:phosphorelay signal transduction system"/>
    <property type="evidence" value="ECO:0007669"/>
    <property type="project" value="InterPro"/>
</dbReference>
<keyword evidence="1" id="KW-0597">Phosphoprotein</keyword>
<sequence length="129" mass="14708">MCRIAVLDDDRNWCIALQRFLKNTFEVSVFNDANSLIEDLIQDVRQYDLIMVDLSLPPDAYGEIDGRKFIRYIREVLLEPPILVLVTAFIGKNELNSGEIFCKEADAFLAKDAGLDEISRQLQELLVNG</sequence>